<proteinExistence type="predicted"/>
<gene>
    <name evidence="1" type="ORF">FK531_17215</name>
</gene>
<organism evidence="1 2">
    <name type="scientific">Rhodococcus spelaei</name>
    <dbReference type="NCBI Taxonomy" id="2546320"/>
    <lineage>
        <taxon>Bacteria</taxon>
        <taxon>Bacillati</taxon>
        <taxon>Actinomycetota</taxon>
        <taxon>Actinomycetes</taxon>
        <taxon>Mycobacteriales</taxon>
        <taxon>Nocardiaceae</taxon>
        <taxon>Rhodococcus</taxon>
    </lineage>
</organism>
<protein>
    <submittedName>
        <fullName evidence="1">Sensor domain-containing protein</fullName>
    </submittedName>
</protein>
<dbReference type="AlphaFoldDB" id="A0A541B2F2"/>
<dbReference type="Proteomes" id="UP000316256">
    <property type="component" value="Unassembled WGS sequence"/>
</dbReference>
<reference evidence="1 2" key="1">
    <citation type="submission" date="2019-06" db="EMBL/GenBank/DDBJ databases">
        <title>Rhodococcus spaelei sp. nov., isolated from a cave.</title>
        <authorList>
            <person name="Lee S.D."/>
        </authorList>
    </citation>
    <scope>NUCLEOTIDE SEQUENCE [LARGE SCALE GENOMIC DNA]</scope>
    <source>
        <strain evidence="1 2">C9-5</strain>
    </source>
</reference>
<evidence type="ECO:0000313" key="1">
    <source>
        <dbReference type="EMBL" id="TQF66496.1"/>
    </source>
</evidence>
<accession>A0A541B2F2</accession>
<name>A0A541B2F2_9NOCA</name>
<dbReference type="EMBL" id="VIGH01000008">
    <property type="protein sequence ID" value="TQF66496.1"/>
    <property type="molecule type" value="Genomic_DNA"/>
</dbReference>
<keyword evidence="2" id="KW-1185">Reference proteome</keyword>
<evidence type="ECO:0000313" key="2">
    <source>
        <dbReference type="Proteomes" id="UP000316256"/>
    </source>
</evidence>
<sequence length="223" mass="22594">MSLAGCSSSVSGVAEPAASADGTGGAGQSTTTERISASLDSMLLTPTDFPTPYQAIVLAPQAVAQAAADLGGIPAGAKVDPAGCKPPTQDYGPDSTAMIVGTDNDKRATVTVELTRVDRPLATRTAEIGQCLEVATTKDGATAHVTTKILPGPPINADDTMAMRQTVTSGEAGATVKQSMLTLVGQVADVRISATYMSFGDGKPDSATLDQVFTEAVQRVHAA</sequence>
<comment type="caution">
    <text evidence="1">The sequence shown here is derived from an EMBL/GenBank/DDBJ whole genome shotgun (WGS) entry which is preliminary data.</text>
</comment>
<dbReference type="OrthoDB" id="4762219at2"/>